<dbReference type="InterPro" id="IPR010994">
    <property type="entry name" value="RuvA_2-like"/>
</dbReference>
<gene>
    <name evidence="4" type="ORF">DFR43_10356</name>
</gene>
<dbReference type="RefSeq" id="WP_133595915.1">
    <property type="nucleotide sequence ID" value="NZ_SNYL01000003.1"/>
</dbReference>
<dbReference type="OrthoDB" id="9785707at2"/>
<feature type="domain" description="DprA winged helix" evidence="3">
    <location>
        <begin position="306"/>
        <end position="364"/>
    </location>
</feature>
<accession>A0A4R6UDX4</accession>
<dbReference type="Proteomes" id="UP000295510">
    <property type="component" value="Unassembled WGS sequence"/>
</dbReference>
<evidence type="ECO:0000259" key="2">
    <source>
        <dbReference type="Pfam" id="PF02481"/>
    </source>
</evidence>
<dbReference type="Pfam" id="PF02481">
    <property type="entry name" value="DNA_processg_A"/>
    <property type="match status" value="1"/>
</dbReference>
<dbReference type="InterPro" id="IPR036388">
    <property type="entry name" value="WH-like_DNA-bd_sf"/>
</dbReference>
<keyword evidence="5" id="KW-1185">Reference proteome</keyword>
<evidence type="ECO:0000313" key="4">
    <source>
        <dbReference type="EMBL" id="TDQ44312.1"/>
    </source>
</evidence>
<dbReference type="Pfam" id="PF17782">
    <property type="entry name" value="WHD_DprA"/>
    <property type="match status" value="1"/>
</dbReference>
<comment type="similarity">
    <text evidence="1">Belongs to the DprA/Smf family.</text>
</comment>
<dbReference type="GO" id="GO:0009294">
    <property type="term" value="P:DNA-mediated transformation"/>
    <property type="evidence" value="ECO:0007669"/>
    <property type="project" value="InterPro"/>
</dbReference>
<dbReference type="Gene3D" id="3.40.50.450">
    <property type="match status" value="1"/>
</dbReference>
<dbReference type="NCBIfam" id="TIGR00732">
    <property type="entry name" value="dprA"/>
    <property type="match status" value="1"/>
</dbReference>
<reference evidence="4 5" key="1">
    <citation type="submission" date="2019-03" db="EMBL/GenBank/DDBJ databases">
        <title>Genomic Encyclopedia of Type Strains, Phase IV (KMG-IV): sequencing the most valuable type-strain genomes for metagenomic binning, comparative biology and taxonomic classification.</title>
        <authorList>
            <person name="Goeker M."/>
        </authorList>
    </citation>
    <scope>NUCLEOTIDE SEQUENCE [LARGE SCALE GENOMIC DNA]</scope>
    <source>
        <strain evidence="4 5">DSM 19605</strain>
    </source>
</reference>
<organism evidence="4 5">
    <name type="scientific">Tepidicella xavieri</name>
    <dbReference type="NCBI Taxonomy" id="360241"/>
    <lineage>
        <taxon>Bacteria</taxon>
        <taxon>Pseudomonadati</taxon>
        <taxon>Pseudomonadota</taxon>
        <taxon>Betaproteobacteria</taxon>
        <taxon>Burkholderiales</taxon>
        <taxon>Tepidicella</taxon>
    </lineage>
</organism>
<dbReference type="Gene3D" id="1.10.10.10">
    <property type="entry name" value="Winged helix-like DNA-binding domain superfamily/Winged helix DNA-binding domain"/>
    <property type="match status" value="1"/>
</dbReference>
<dbReference type="PANTHER" id="PTHR43022">
    <property type="entry name" value="PROTEIN SMF"/>
    <property type="match status" value="1"/>
</dbReference>
<dbReference type="SUPFAM" id="SSF102405">
    <property type="entry name" value="MCP/YpsA-like"/>
    <property type="match status" value="1"/>
</dbReference>
<sequence length="372" mass="39200">MLPDALDAWLRLTTTPGVGPATARRLLAALGPAESVYAASPATLTHLVGERLARALLDHGAAADALVRQTLNWCAAEPEHRHVITLADAAYPPALLHTEDPPVLLYVQGRLDALTHARSIAVVGSRHPTPQGMENARHFAHELGKAGVCVVSGLALGIDGAAHEGALDADALTVAVVGTGLDRVYPRRHHALAHRVAQQGALVSEYPLGTPPLAPHFPRRNRIIAGLAHGTLVVEAALRSGSLITAELALQMGREVFAIPGSIHAPQSRGCHALIRQGALLVESAADILQDLRHVLGPAEDPPVTTAPSTPTPPADPCPLLQALGFDPADLDTLQARTGWDTAALQARLLELELDGRVQRMPGGRFQRLARA</sequence>
<dbReference type="InterPro" id="IPR057666">
    <property type="entry name" value="DrpA_SLOG"/>
</dbReference>
<evidence type="ECO:0000256" key="1">
    <source>
        <dbReference type="ARBA" id="ARBA00006525"/>
    </source>
</evidence>
<dbReference type="InterPro" id="IPR041614">
    <property type="entry name" value="DprA_WH"/>
</dbReference>
<dbReference type="Pfam" id="PF14520">
    <property type="entry name" value="HHH_5"/>
    <property type="match status" value="1"/>
</dbReference>
<dbReference type="AlphaFoldDB" id="A0A4R6UDX4"/>
<evidence type="ECO:0000259" key="3">
    <source>
        <dbReference type="Pfam" id="PF17782"/>
    </source>
</evidence>
<dbReference type="SUPFAM" id="SSF47781">
    <property type="entry name" value="RuvA domain 2-like"/>
    <property type="match status" value="1"/>
</dbReference>
<protein>
    <submittedName>
        <fullName evidence="4">DNA protecting protein DprA</fullName>
    </submittedName>
</protein>
<dbReference type="EMBL" id="SNYL01000003">
    <property type="protein sequence ID" value="TDQ44312.1"/>
    <property type="molecule type" value="Genomic_DNA"/>
</dbReference>
<dbReference type="PANTHER" id="PTHR43022:SF1">
    <property type="entry name" value="PROTEIN SMF"/>
    <property type="match status" value="1"/>
</dbReference>
<evidence type="ECO:0000313" key="5">
    <source>
        <dbReference type="Proteomes" id="UP000295510"/>
    </source>
</evidence>
<dbReference type="InterPro" id="IPR003488">
    <property type="entry name" value="DprA"/>
</dbReference>
<proteinExistence type="inferred from homology"/>
<comment type="caution">
    <text evidence="4">The sequence shown here is derived from an EMBL/GenBank/DDBJ whole genome shotgun (WGS) entry which is preliminary data.</text>
</comment>
<feature type="domain" description="Smf/DprA SLOG" evidence="2">
    <location>
        <begin position="83"/>
        <end position="292"/>
    </location>
</feature>
<name>A0A4R6UDX4_9BURK</name>